<reference evidence="2" key="1">
    <citation type="submission" date="2023-01" db="EMBL/GenBank/DDBJ databases">
        <title>Genome assembly of the deep-sea coral Lophelia pertusa.</title>
        <authorList>
            <person name="Herrera S."/>
            <person name="Cordes E."/>
        </authorList>
    </citation>
    <scope>NUCLEOTIDE SEQUENCE</scope>
    <source>
        <strain evidence="2">USNM1676648</strain>
        <tissue evidence="2">Polyp</tissue>
    </source>
</reference>
<sequence>MLFDFVRQTSVGLDDYKEGVAMLYGTEENVFKHFEVDNSTLQFSKEKAVTLIIQLIAKSMGAAAPSPPSMPSGEHCSGGTTGPRSTPYPPPVPE</sequence>
<accession>A0A9W9ZZV4</accession>
<proteinExistence type="predicted"/>
<dbReference type="EMBL" id="MU825419">
    <property type="protein sequence ID" value="KAJ7390218.1"/>
    <property type="molecule type" value="Genomic_DNA"/>
</dbReference>
<evidence type="ECO:0000313" key="3">
    <source>
        <dbReference type="Proteomes" id="UP001163046"/>
    </source>
</evidence>
<evidence type="ECO:0000256" key="1">
    <source>
        <dbReference type="SAM" id="MobiDB-lite"/>
    </source>
</evidence>
<comment type="caution">
    <text evidence="2">The sequence shown here is derived from an EMBL/GenBank/DDBJ whole genome shotgun (WGS) entry which is preliminary data.</text>
</comment>
<evidence type="ECO:0000313" key="2">
    <source>
        <dbReference type="EMBL" id="KAJ7390218.1"/>
    </source>
</evidence>
<protein>
    <submittedName>
        <fullName evidence="2">Uncharacterized protein</fullName>
    </submittedName>
</protein>
<feature type="region of interest" description="Disordered" evidence="1">
    <location>
        <begin position="62"/>
        <end position="94"/>
    </location>
</feature>
<dbReference type="AlphaFoldDB" id="A0A9W9ZZV4"/>
<name>A0A9W9ZZV4_9CNID</name>
<gene>
    <name evidence="2" type="ORF">OS493_026728</name>
</gene>
<organism evidence="2 3">
    <name type="scientific">Desmophyllum pertusum</name>
    <dbReference type="NCBI Taxonomy" id="174260"/>
    <lineage>
        <taxon>Eukaryota</taxon>
        <taxon>Metazoa</taxon>
        <taxon>Cnidaria</taxon>
        <taxon>Anthozoa</taxon>
        <taxon>Hexacorallia</taxon>
        <taxon>Scleractinia</taxon>
        <taxon>Caryophylliina</taxon>
        <taxon>Caryophylliidae</taxon>
        <taxon>Desmophyllum</taxon>
    </lineage>
</organism>
<dbReference type="Proteomes" id="UP001163046">
    <property type="component" value="Unassembled WGS sequence"/>
</dbReference>
<keyword evidence="3" id="KW-1185">Reference proteome</keyword>
<dbReference type="OrthoDB" id="10515539at2759"/>